<dbReference type="InterPro" id="IPR029044">
    <property type="entry name" value="Nucleotide-diphossugar_trans"/>
</dbReference>
<sequence length="334" mass="38651">NFSNLQTNHTLTAAIFVPDGWLIRSAEVEIDLDNIRLMDVSSRLYSFSPILYDLTIIYIEGTIALDPHAFQKDLTAKNMALSVGLFSPRLLQMEAISVDLQKNLSETEKITLFLHPPALTKFYGGVCLNETPQMGNFGYFQLQAKPGNFEIRIISSPNSPNYQLSLTDGSSSSSESLISLSSHRRPTPSYLASYSPVTFLTSTWNYLSYLNPFTFVSRRDETIHIFSLASGHLYERLLRIMILSVRSHTNSPLHFWFVDNFLSLKFKKIMPHMAMKYKITYSYITYKWPSWLYPQTEKQRIIWAYKILFLDVMFPTSLKRVIYIDADQVWRERV</sequence>
<dbReference type="Pfam" id="PF18404">
    <property type="entry name" value="Glyco_transf_24"/>
    <property type="match status" value="1"/>
</dbReference>
<dbReference type="SUPFAM" id="SSF53448">
    <property type="entry name" value="Nucleotide-diphospho-sugar transferases"/>
    <property type="match status" value="1"/>
</dbReference>
<dbReference type="PANTHER" id="PTHR11226">
    <property type="entry name" value="UDP-GLUCOSE GLYCOPROTEIN:GLUCOSYLTRANSFERASE"/>
    <property type="match status" value="1"/>
</dbReference>
<name>A0ABQ7JEJ5_9APIC</name>
<protein>
    <submittedName>
        <fullName evidence="3">UDP-glucose:glycoprotein</fullName>
    </submittedName>
</protein>
<dbReference type="EMBL" id="JADAQX010000058">
    <property type="protein sequence ID" value="KAF8822393.1"/>
    <property type="molecule type" value="Genomic_DNA"/>
</dbReference>
<keyword evidence="4" id="KW-1185">Reference proteome</keyword>
<evidence type="ECO:0000313" key="3">
    <source>
        <dbReference type="EMBL" id="KAF8822393.1"/>
    </source>
</evidence>
<dbReference type="InterPro" id="IPR040497">
    <property type="entry name" value="Glyco_transf_24"/>
</dbReference>
<accession>A0ABQ7JEJ5</accession>
<evidence type="ECO:0000313" key="4">
    <source>
        <dbReference type="Proteomes" id="UP000823046"/>
    </source>
</evidence>
<reference evidence="3 4" key="1">
    <citation type="journal article" date="2020" name="bioRxiv">
        <title>Metabolic contributions of an alphaproteobacterial endosymbiont in the apicomplexan Cardiosporidium cionae.</title>
        <authorList>
            <person name="Hunter E.S."/>
            <person name="Paight C.J."/>
            <person name="Lane C.E."/>
        </authorList>
    </citation>
    <scope>NUCLEOTIDE SEQUENCE [LARGE SCALE GENOMIC DNA]</scope>
    <source>
        <strain evidence="3">ESH_2018</strain>
    </source>
</reference>
<dbReference type="PANTHER" id="PTHR11226:SF0">
    <property type="entry name" value="UDP-GLUCOSE:GLYCOPROTEIN GLUCOSYLTRANSFERASE"/>
    <property type="match status" value="1"/>
</dbReference>
<feature type="non-terminal residue" evidence="3">
    <location>
        <position position="1"/>
    </location>
</feature>
<dbReference type="Pfam" id="PF06427">
    <property type="entry name" value="UDP-g_GGTase"/>
    <property type="match status" value="1"/>
</dbReference>
<comment type="caution">
    <text evidence="3">The sequence shown here is derived from an EMBL/GenBank/DDBJ whole genome shotgun (WGS) entry which is preliminary data.</text>
</comment>
<proteinExistence type="predicted"/>
<comment type="cofactor">
    <cofactor evidence="1">
        <name>Ca(2+)</name>
        <dbReference type="ChEBI" id="CHEBI:29108"/>
    </cofactor>
</comment>
<dbReference type="Gene3D" id="3.90.550.10">
    <property type="entry name" value="Spore Coat Polysaccharide Biosynthesis Protein SpsA, Chain A"/>
    <property type="match status" value="1"/>
</dbReference>
<gene>
    <name evidence="3" type="ORF">IE077_003854</name>
</gene>
<evidence type="ECO:0000256" key="1">
    <source>
        <dbReference type="ARBA" id="ARBA00001913"/>
    </source>
</evidence>
<dbReference type="Proteomes" id="UP000823046">
    <property type="component" value="Unassembled WGS sequence"/>
</dbReference>
<dbReference type="InterPro" id="IPR009448">
    <property type="entry name" value="UDP-g_GGtrans"/>
</dbReference>
<feature type="domain" description="Glucosyltransferase 24 catalytic" evidence="2">
    <location>
        <begin position="223"/>
        <end position="332"/>
    </location>
</feature>
<organism evidence="3 4">
    <name type="scientific">Cardiosporidium cionae</name>
    <dbReference type="NCBI Taxonomy" id="476202"/>
    <lineage>
        <taxon>Eukaryota</taxon>
        <taxon>Sar</taxon>
        <taxon>Alveolata</taxon>
        <taxon>Apicomplexa</taxon>
        <taxon>Aconoidasida</taxon>
        <taxon>Nephromycida</taxon>
        <taxon>Cardiosporidium</taxon>
    </lineage>
</organism>
<feature type="non-terminal residue" evidence="3">
    <location>
        <position position="334"/>
    </location>
</feature>
<evidence type="ECO:0000259" key="2">
    <source>
        <dbReference type="Pfam" id="PF18404"/>
    </source>
</evidence>